<evidence type="ECO:0000256" key="1">
    <source>
        <dbReference type="SAM" id="SignalP"/>
    </source>
</evidence>
<proteinExistence type="predicted"/>
<feature type="chain" id="PRO_5040443377" description="Secreted protein" evidence="1">
    <location>
        <begin position="19"/>
        <end position="137"/>
    </location>
</feature>
<keyword evidence="3" id="KW-1185">Reference proteome</keyword>
<gene>
    <name evidence="2" type="ORF">EDB81DRAFT_458694</name>
</gene>
<dbReference type="Proteomes" id="UP000738349">
    <property type="component" value="Unassembled WGS sequence"/>
</dbReference>
<organism evidence="2 3">
    <name type="scientific">Dactylonectria macrodidyma</name>
    <dbReference type="NCBI Taxonomy" id="307937"/>
    <lineage>
        <taxon>Eukaryota</taxon>
        <taxon>Fungi</taxon>
        <taxon>Dikarya</taxon>
        <taxon>Ascomycota</taxon>
        <taxon>Pezizomycotina</taxon>
        <taxon>Sordariomycetes</taxon>
        <taxon>Hypocreomycetidae</taxon>
        <taxon>Hypocreales</taxon>
        <taxon>Nectriaceae</taxon>
        <taxon>Dactylonectria</taxon>
    </lineage>
</organism>
<protein>
    <recommendedName>
        <fullName evidence="4">Secreted protein</fullName>
    </recommendedName>
</protein>
<comment type="caution">
    <text evidence="2">The sequence shown here is derived from an EMBL/GenBank/DDBJ whole genome shotgun (WGS) entry which is preliminary data.</text>
</comment>
<feature type="signal peptide" evidence="1">
    <location>
        <begin position="1"/>
        <end position="18"/>
    </location>
</feature>
<dbReference type="EMBL" id="JAGMUV010000007">
    <property type="protein sequence ID" value="KAH7148292.1"/>
    <property type="molecule type" value="Genomic_DNA"/>
</dbReference>
<evidence type="ECO:0000313" key="2">
    <source>
        <dbReference type="EMBL" id="KAH7148292.1"/>
    </source>
</evidence>
<sequence>MAIRRWTVMIYSLLECASLILFGDDCSEPPSPLPGPPPSRTMAQCRAGMTGFATLTLAPTALHWACFEKRSGRLPFSGAWHVRPGGGVLQKAKSKAASARPGVWPRNPCKEGGRRHTHFVSAEVVMSLDAWGVTAHT</sequence>
<evidence type="ECO:0000313" key="3">
    <source>
        <dbReference type="Proteomes" id="UP000738349"/>
    </source>
</evidence>
<evidence type="ECO:0008006" key="4">
    <source>
        <dbReference type="Google" id="ProtNLM"/>
    </source>
</evidence>
<name>A0A9P9J7G1_9HYPO</name>
<reference evidence="2" key="1">
    <citation type="journal article" date="2021" name="Nat. Commun.">
        <title>Genetic determinants of endophytism in the Arabidopsis root mycobiome.</title>
        <authorList>
            <person name="Mesny F."/>
            <person name="Miyauchi S."/>
            <person name="Thiergart T."/>
            <person name="Pickel B."/>
            <person name="Atanasova L."/>
            <person name="Karlsson M."/>
            <person name="Huettel B."/>
            <person name="Barry K.W."/>
            <person name="Haridas S."/>
            <person name="Chen C."/>
            <person name="Bauer D."/>
            <person name="Andreopoulos W."/>
            <person name="Pangilinan J."/>
            <person name="LaButti K."/>
            <person name="Riley R."/>
            <person name="Lipzen A."/>
            <person name="Clum A."/>
            <person name="Drula E."/>
            <person name="Henrissat B."/>
            <person name="Kohler A."/>
            <person name="Grigoriev I.V."/>
            <person name="Martin F.M."/>
            <person name="Hacquard S."/>
        </authorList>
    </citation>
    <scope>NUCLEOTIDE SEQUENCE</scope>
    <source>
        <strain evidence="2">MPI-CAGE-AT-0147</strain>
    </source>
</reference>
<keyword evidence="1" id="KW-0732">Signal</keyword>
<accession>A0A9P9J7G1</accession>
<dbReference type="AlphaFoldDB" id="A0A9P9J7G1"/>